<keyword evidence="1" id="KW-0175">Coiled coil</keyword>
<protein>
    <submittedName>
        <fullName evidence="3">Uncharacterized protein</fullName>
    </submittedName>
</protein>
<evidence type="ECO:0000256" key="2">
    <source>
        <dbReference type="SAM" id="MobiDB-lite"/>
    </source>
</evidence>
<feature type="compositionally biased region" description="Polar residues" evidence="2">
    <location>
        <begin position="890"/>
        <end position="908"/>
    </location>
</feature>
<dbReference type="AlphaFoldDB" id="A0A9P6PR46"/>
<reference evidence="3" key="1">
    <citation type="journal article" date="2020" name="Fungal Divers.">
        <title>Resolving the Mortierellaceae phylogeny through synthesis of multi-gene phylogenetics and phylogenomics.</title>
        <authorList>
            <person name="Vandepol N."/>
            <person name="Liber J."/>
            <person name="Desiro A."/>
            <person name="Na H."/>
            <person name="Kennedy M."/>
            <person name="Barry K."/>
            <person name="Grigoriev I.V."/>
            <person name="Miller A.N."/>
            <person name="O'Donnell K."/>
            <person name="Stajich J.E."/>
            <person name="Bonito G."/>
        </authorList>
    </citation>
    <scope>NUCLEOTIDE SEQUENCE</scope>
    <source>
        <strain evidence="3">KOD948</strain>
    </source>
</reference>
<feature type="compositionally biased region" description="Basic and acidic residues" evidence="2">
    <location>
        <begin position="613"/>
        <end position="628"/>
    </location>
</feature>
<feature type="region of interest" description="Disordered" evidence="2">
    <location>
        <begin position="592"/>
        <end position="635"/>
    </location>
</feature>
<feature type="compositionally biased region" description="Low complexity" evidence="2">
    <location>
        <begin position="512"/>
        <end position="527"/>
    </location>
</feature>
<feature type="compositionally biased region" description="Low complexity" evidence="2">
    <location>
        <begin position="91"/>
        <end position="127"/>
    </location>
</feature>
<feature type="compositionally biased region" description="Polar residues" evidence="2">
    <location>
        <begin position="722"/>
        <end position="738"/>
    </location>
</feature>
<dbReference type="OrthoDB" id="2432914at2759"/>
<evidence type="ECO:0000256" key="1">
    <source>
        <dbReference type="SAM" id="Coils"/>
    </source>
</evidence>
<feature type="region of interest" description="Disordered" evidence="2">
    <location>
        <begin position="890"/>
        <end position="914"/>
    </location>
</feature>
<feature type="compositionally biased region" description="Polar residues" evidence="2">
    <location>
        <begin position="1"/>
        <end position="11"/>
    </location>
</feature>
<sequence>MGSNQNINPFNNIHLPPTFFTSSSTAINNTTADTAAPNTSAQNSSPNADSGAGTVSDNISECDRTESPSKPEKPPVVRKKRGLYKKTILRQQAEAEAAAQVAAQASAPKLSSSHVSSSQAGSSSVSKGKARTDGSSISSTIESPGVRTRKSGQDPSASPTALEMEQELAMLAEEAEEAEREKQRHEEEAADRILKRAQVVKHLRALKSKLASAQIEIGHDLHFQSVDLFSQLYDEVLEDIGRDNNEMLTLLQNARNEHDDYESDANEQSSLSNRHGHMPTRSSDKPRKRDLISNISGITNNPSYSGSAVYDLDDQALFAGDFPDGSDYPGGSNSDQFIGQSWDIGSGGDAARPTKSKTSKTSRRGHSSLGRASLLDSEDDDMESSSSSSSRKPQSVASKPISQTREELQLQQRLELEDLQRQHRKEQEDFQRRQLDQLRDLQMKQNDEIQKFESAKAKLYREQMEGLNEKRPRLSHWQYGRNTKMAGSRHRQKDLYSTESLAYEFENGFHASSPDSSPSHSRSGSPIPQRPARQPRGSQVSSDSIAPATDRILTSRNSSSSRQSGSSSRPIDINGSINPLPMSTMTMALTAMSEKKKQKKRILKKSAMNGDALNKDDDYHESSTESRMNDPSSWHRKQDFTDDYVEVKRSASVIDSATVDHSTPSSFHRQRQPTEFATNLHHLRTYKSQEDLASEPNTRQSNPDVSHASTMKPKGKKRKNVLPTSTSSKDSHQTSTGSAMDGAMGFDKTLLSHFGRWNPDKTAENFFDFVLSDPPEIDVNESEMKNLLESSSHLGDSGINPRLNATLTSNAFKSYQGQQRLAQELASQSKVPPLRISGDIVSTMSGTADMEIPADLAALAHGDNQLILGEDPLTTFIQSQRQDICDQTHTTNGTNGASDLNGPQANHISSSSPFPASSPGMNMLFSEDGAGDWNFGAFMDPTNQYLSQGQHQ</sequence>
<feature type="compositionally biased region" description="Low complexity" evidence="2">
    <location>
        <begin position="161"/>
        <end position="172"/>
    </location>
</feature>
<evidence type="ECO:0000313" key="4">
    <source>
        <dbReference type="Proteomes" id="UP000726737"/>
    </source>
</evidence>
<keyword evidence="4" id="KW-1185">Reference proteome</keyword>
<feature type="compositionally biased region" description="Basic residues" evidence="2">
    <location>
        <begin position="354"/>
        <end position="366"/>
    </location>
</feature>
<feature type="region of interest" description="Disordered" evidence="2">
    <location>
        <begin position="258"/>
        <end position="298"/>
    </location>
</feature>
<name>A0A9P6PR46_9FUNG</name>
<dbReference type="Proteomes" id="UP000726737">
    <property type="component" value="Unassembled WGS sequence"/>
</dbReference>
<feature type="compositionally biased region" description="Basic residues" evidence="2">
    <location>
        <begin position="76"/>
        <end position="88"/>
    </location>
</feature>
<organism evidence="3 4">
    <name type="scientific">Mortierella polycephala</name>
    <dbReference type="NCBI Taxonomy" id="41804"/>
    <lineage>
        <taxon>Eukaryota</taxon>
        <taxon>Fungi</taxon>
        <taxon>Fungi incertae sedis</taxon>
        <taxon>Mucoromycota</taxon>
        <taxon>Mortierellomycotina</taxon>
        <taxon>Mortierellomycetes</taxon>
        <taxon>Mortierellales</taxon>
        <taxon>Mortierellaceae</taxon>
        <taxon>Mortierella</taxon>
    </lineage>
</organism>
<feature type="compositionally biased region" description="Low complexity" evidence="2">
    <location>
        <begin position="21"/>
        <end position="41"/>
    </location>
</feature>
<feature type="compositionally biased region" description="Basic and acidic residues" evidence="2">
    <location>
        <begin position="179"/>
        <end position="189"/>
    </location>
</feature>
<dbReference type="EMBL" id="JAAAJA010000531">
    <property type="protein sequence ID" value="KAG0252271.1"/>
    <property type="molecule type" value="Genomic_DNA"/>
</dbReference>
<evidence type="ECO:0000313" key="3">
    <source>
        <dbReference type="EMBL" id="KAG0252271.1"/>
    </source>
</evidence>
<accession>A0A9P6PR46</accession>
<feature type="region of interest" description="Disordered" evidence="2">
    <location>
        <begin position="689"/>
        <end position="741"/>
    </location>
</feature>
<feature type="region of interest" description="Disordered" evidence="2">
    <location>
        <begin position="1"/>
        <end position="189"/>
    </location>
</feature>
<feature type="coiled-coil region" evidence="1">
    <location>
        <begin position="409"/>
        <end position="455"/>
    </location>
</feature>
<feature type="compositionally biased region" description="Polar residues" evidence="2">
    <location>
        <begin position="391"/>
        <end position="403"/>
    </location>
</feature>
<feature type="region of interest" description="Disordered" evidence="2">
    <location>
        <begin position="508"/>
        <end position="580"/>
    </location>
</feature>
<gene>
    <name evidence="3" type="ORF">BG011_007086</name>
</gene>
<feature type="compositionally biased region" description="Polar residues" evidence="2">
    <location>
        <begin position="42"/>
        <end position="59"/>
    </location>
</feature>
<feature type="compositionally biased region" description="Low complexity" evidence="2">
    <location>
        <begin position="555"/>
        <end position="569"/>
    </location>
</feature>
<feature type="compositionally biased region" description="Polar residues" evidence="2">
    <location>
        <begin position="133"/>
        <end position="142"/>
    </location>
</feature>
<feature type="compositionally biased region" description="Polar residues" evidence="2">
    <location>
        <begin position="695"/>
        <end position="709"/>
    </location>
</feature>
<feature type="region of interest" description="Disordered" evidence="2">
    <location>
        <begin position="321"/>
        <end position="405"/>
    </location>
</feature>
<feature type="compositionally biased region" description="Basic and acidic residues" evidence="2">
    <location>
        <begin position="61"/>
        <end position="75"/>
    </location>
</feature>
<feature type="compositionally biased region" description="Basic and acidic residues" evidence="2">
    <location>
        <begin position="282"/>
        <end position="291"/>
    </location>
</feature>
<proteinExistence type="predicted"/>
<comment type="caution">
    <text evidence="3">The sequence shown here is derived from an EMBL/GenBank/DDBJ whole genome shotgun (WGS) entry which is preliminary data.</text>
</comment>